<dbReference type="GO" id="GO:0000287">
    <property type="term" value="F:magnesium ion binding"/>
    <property type="evidence" value="ECO:0007669"/>
    <property type="project" value="InterPro"/>
</dbReference>
<evidence type="ECO:0000313" key="4">
    <source>
        <dbReference type="Proteomes" id="UP000444318"/>
    </source>
</evidence>
<dbReference type="Proteomes" id="UP000444318">
    <property type="component" value="Unassembled WGS sequence"/>
</dbReference>
<dbReference type="Gene3D" id="3.90.470.20">
    <property type="entry name" value="4'-phosphopantetheinyl transferase domain"/>
    <property type="match status" value="1"/>
</dbReference>
<dbReference type="GO" id="GO:0008897">
    <property type="term" value="F:holo-[acyl-carrier-protein] synthase activity"/>
    <property type="evidence" value="ECO:0007669"/>
    <property type="project" value="InterPro"/>
</dbReference>
<protein>
    <submittedName>
        <fullName evidence="3">4'-phosphopantetheinyl transferase superfamily protein</fullName>
    </submittedName>
</protein>
<dbReference type="InterPro" id="IPR037143">
    <property type="entry name" value="4-PPantetheinyl_Trfase_dom_sf"/>
</dbReference>
<dbReference type="AlphaFoldDB" id="A0A843SGL1"/>
<reference evidence="3 4" key="1">
    <citation type="submission" date="2019-10" db="EMBL/GenBank/DDBJ databases">
        <title>Two novel species isolated from a subtropical stream in China.</title>
        <authorList>
            <person name="Lu H."/>
        </authorList>
    </citation>
    <scope>NUCLEOTIDE SEQUENCE [LARGE SCALE GENOMIC DNA]</scope>
    <source>
        <strain evidence="3 4">FT103W</strain>
    </source>
</reference>
<dbReference type="InterPro" id="IPR008278">
    <property type="entry name" value="4-PPantetheinyl_Trfase_dom"/>
</dbReference>
<feature type="domain" description="4'-phosphopantetheinyl transferase" evidence="2">
    <location>
        <begin position="98"/>
        <end position="166"/>
    </location>
</feature>
<comment type="caution">
    <text evidence="3">The sequence shown here is derived from an EMBL/GenBank/DDBJ whole genome shotgun (WGS) entry which is preliminary data.</text>
</comment>
<name>A0A843SGL1_9BURK</name>
<sequence>MMELAVHAWPGPVPVLRDGLFVIGVATSTQRAQAREQLRSATRAALAAVLGVDADAINIDSTPGEAPRIKLAGGKRAIGCSFTHDEGYALAAIYLHGAVGVDVMKVQDIQDWDNVARDYLGPQVCAALLAAPASKQATEFARAWTRHEAWLKCHGRQLSEWQAGDEASIGVALRGLPEGLVGHLAMAGAN</sequence>
<dbReference type="Pfam" id="PF01648">
    <property type="entry name" value="ACPS"/>
    <property type="match status" value="1"/>
</dbReference>
<proteinExistence type="predicted"/>
<keyword evidence="4" id="KW-1185">Reference proteome</keyword>
<organism evidence="3 4">
    <name type="scientific">Rugamonas rivuli</name>
    <dbReference type="NCBI Taxonomy" id="2743358"/>
    <lineage>
        <taxon>Bacteria</taxon>
        <taxon>Pseudomonadati</taxon>
        <taxon>Pseudomonadota</taxon>
        <taxon>Betaproteobacteria</taxon>
        <taxon>Burkholderiales</taxon>
        <taxon>Oxalobacteraceae</taxon>
        <taxon>Telluria group</taxon>
        <taxon>Rugamonas</taxon>
    </lineage>
</organism>
<gene>
    <name evidence="3" type="ORF">GEV01_09685</name>
</gene>
<accession>A0A843SGL1</accession>
<evidence type="ECO:0000313" key="3">
    <source>
        <dbReference type="EMBL" id="MQA19777.1"/>
    </source>
</evidence>
<evidence type="ECO:0000259" key="2">
    <source>
        <dbReference type="Pfam" id="PF01648"/>
    </source>
</evidence>
<dbReference type="EMBL" id="WHUF01000002">
    <property type="protein sequence ID" value="MQA19777.1"/>
    <property type="molecule type" value="Genomic_DNA"/>
</dbReference>
<keyword evidence="1 3" id="KW-0808">Transferase</keyword>
<dbReference type="SUPFAM" id="SSF56214">
    <property type="entry name" value="4'-phosphopantetheinyl transferase"/>
    <property type="match status" value="1"/>
</dbReference>
<evidence type="ECO:0000256" key="1">
    <source>
        <dbReference type="ARBA" id="ARBA00022679"/>
    </source>
</evidence>